<dbReference type="AlphaFoldDB" id="A0A3M7M7G2"/>
<feature type="compositionally biased region" description="Polar residues" evidence="1">
    <location>
        <begin position="107"/>
        <end position="117"/>
    </location>
</feature>
<feature type="compositionally biased region" description="Polar residues" evidence="1">
    <location>
        <begin position="1"/>
        <end position="30"/>
    </location>
</feature>
<organism evidence="2 3">
    <name type="scientific">Pyrenophora seminiperda CCB06</name>
    <dbReference type="NCBI Taxonomy" id="1302712"/>
    <lineage>
        <taxon>Eukaryota</taxon>
        <taxon>Fungi</taxon>
        <taxon>Dikarya</taxon>
        <taxon>Ascomycota</taxon>
        <taxon>Pezizomycotina</taxon>
        <taxon>Dothideomycetes</taxon>
        <taxon>Pleosporomycetidae</taxon>
        <taxon>Pleosporales</taxon>
        <taxon>Pleosporineae</taxon>
        <taxon>Pleosporaceae</taxon>
        <taxon>Pyrenophora</taxon>
    </lineage>
</organism>
<dbReference type="Proteomes" id="UP000265663">
    <property type="component" value="Unassembled WGS sequence"/>
</dbReference>
<feature type="region of interest" description="Disordered" evidence="1">
    <location>
        <begin position="1"/>
        <end position="35"/>
    </location>
</feature>
<accession>A0A3M7M7G2</accession>
<gene>
    <name evidence="2" type="ORF">GMOD_00000522</name>
</gene>
<name>A0A3M7M7G2_9PLEO</name>
<dbReference type="EMBL" id="KE747824">
    <property type="protein sequence ID" value="RMZ70433.1"/>
    <property type="molecule type" value="Genomic_DNA"/>
</dbReference>
<feature type="region of interest" description="Disordered" evidence="1">
    <location>
        <begin position="183"/>
        <end position="212"/>
    </location>
</feature>
<protein>
    <submittedName>
        <fullName evidence="2">Uncharacterized protein</fullName>
    </submittedName>
</protein>
<sequence>MTTTHNTLSSTAKMNEDSGQISETRQTSSDELARKSNIYKLTDAAEMQFENYDEKEEPQLHSQADAKCPWSDMPTTYGYNMDGFSPEIEWYSDYYTCHTHGDYKSLVTSDDNSSSEFAQPKESQHDLQEPKEKVAATTDSNMEFFPEIPFFDLADFNPFIPPPPFPMTGLSVSQLPTLISQLAPRAPAKERKSTTKTTPQKPRKKRPKADPNSYNRVIKCTWCVDLNLPCDKTRHKCPFCDIHSIECIRRHCKKWNAPAKRCKKGGCERVHSEDTEVPHSRSGNVKVRK</sequence>
<evidence type="ECO:0000313" key="3">
    <source>
        <dbReference type="Proteomes" id="UP000265663"/>
    </source>
</evidence>
<evidence type="ECO:0000313" key="2">
    <source>
        <dbReference type="EMBL" id="RMZ70433.1"/>
    </source>
</evidence>
<evidence type="ECO:0000256" key="1">
    <source>
        <dbReference type="SAM" id="MobiDB-lite"/>
    </source>
</evidence>
<proteinExistence type="predicted"/>
<feature type="compositionally biased region" description="Basic and acidic residues" evidence="1">
    <location>
        <begin position="122"/>
        <end position="134"/>
    </location>
</feature>
<reference evidence="2 3" key="1">
    <citation type="journal article" date="2014" name="PLoS ONE">
        <title>De novo Genome Assembly of the Fungal Plant Pathogen Pyrenophora semeniperda.</title>
        <authorList>
            <person name="Soliai M.M."/>
            <person name="Meyer S.E."/>
            <person name="Udall J.A."/>
            <person name="Elzinga D.E."/>
            <person name="Hermansen R.A."/>
            <person name="Bodily P.M."/>
            <person name="Hart A.A."/>
            <person name="Coleman C.E."/>
        </authorList>
    </citation>
    <scope>NUCLEOTIDE SEQUENCE [LARGE SCALE GENOMIC DNA]</scope>
    <source>
        <strain evidence="2 3">CCB06</strain>
        <tissue evidence="2">Mycelium</tissue>
    </source>
</reference>
<feature type="region of interest" description="Disordered" evidence="1">
    <location>
        <begin position="107"/>
        <end position="134"/>
    </location>
</feature>
<keyword evidence="3" id="KW-1185">Reference proteome</keyword>